<evidence type="ECO:0000313" key="8">
    <source>
        <dbReference type="EMBL" id="QLH76786.1"/>
    </source>
</evidence>
<keyword evidence="4 7" id="KW-0812">Transmembrane</keyword>
<proteinExistence type="predicted"/>
<feature type="transmembrane region" description="Helical" evidence="7">
    <location>
        <begin position="72"/>
        <end position="97"/>
    </location>
</feature>
<dbReference type="KEGG" id="hrr:HZS55_05465"/>
<dbReference type="Pfam" id="PF01891">
    <property type="entry name" value="CbiM"/>
    <property type="match status" value="1"/>
</dbReference>
<feature type="transmembrane region" description="Helical" evidence="7">
    <location>
        <begin position="7"/>
        <end position="28"/>
    </location>
</feature>
<dbReference type="GeneID" id="56077290"/>
<evidence type="ECO:0000256" key="2">
    <source>
        <dbReference type="ARBA" id="ARBA00022448"/>
    </source>
</evidence>
<name>A0A7D5NYX0_9EURY</name>
<evidence type="ECO:0000256" key="4">
    <source>
        <dbReference type="ARBA" id="ARBA00022692"/>
    </source>
</evidence>
<dbReference type="GO" id="GO:0005886">
    <property type="term" value="C:plasma membrane"/>
    <property type="evidence" value="ECO:0007669"/>
    <property type="project" value="UniProtKB-SubCell"/>
</dbReference>
<reference evidence="8 9" key="1">
    <citation type="submission" date="2020-07" db="EMBL/GenBank/DDBJ databases">
        <title>Halosimplex pelagicum sp. nov. and Halosimplex rubrum sp. nov., isolated from salted brown alga Laminaria, and emended description of the genus Halosimplex.</title>
        <authorList>
            <person name="Cui H."/>
        </authorList>
    </citation>
    <scope>NUCLEOTIDE SEQUENCE [LARGE SCALE GENOMIC DNA]</scope>
    <source>
        <strain evidence="8 9">R27</strain>
    </source>
</reference>
<gene>
    <name evidence="8" type="ORF">HZS55_05465</name>
</gene>
<evidence type="ECO:0000256" key="7">
    <source>
        <dbReference type="SAM" id="Phobius"/>
    </source>
</evidence>
<feature type="transmembrane region" description="Helical" evidence="7">
    <location>
        <begin position="103"/>
        <end position="125"/>
    </location>
</feature>
<evidence type="ECO:0000256" key="3">
    <source>
        <dbReference type="ARBA" id="ARBA00022475"/>
    </source>
</evidence>
<feature type="transmembrane region" description="Helical" evidence="7">
    <location>
        <begin position="137"/>
        <end position="158"/>
    </location>
</feature>
<dbReference type="OrthoDB" id="30946at2157"/>
<accession>A0A7D5NYX0</accession>
<dbReference type="PANTHER" id="PTHR34229">
    <property type="entry name" value="METAL TRANSPORT PROTEIN HI_1621-RELATED"/>
    <property type="match status" value="1"/>
</dbReference>
<sequence length="214" mass="21773">MHIPDGYVDLPLAVLFAALSVAVLSYAARRVGGEVSDTRAPLLGVVAAGVFAAQMLNWPIPGGTSAHFVGGAFAAILLGPHLGALAVATVVAVQALVFGDGGLVVLGANVFNMAVVEVYVGYAVYRLVAPYGEFRAAFAAGWLGITAGAVTAGLQLGLSSAFQYELLTTLAIMGVGHLVLGLVEGAITAVVYRYLAQARPDLRPAAAPEPEVSA</sequence>
<keyword evidence="9" id="KW-1185">Reference proteome</keyword>
<dbReference type="InterPro" id="IPR002751">
    <property type="entry name" value="CbiM/NikMN"/>
</dbReference>
<dbReference type="Proteomes" id="UP000509667">
    <property type="component" value="Chromosome"/>
</dbReference>
<evidence type="ECO:0000256" key="1">
    <source>
        <dbReference type="ARBA" id="ARBA00004651"/>
    </source>
</evidence>
<comment type="subcellular location">
    <subcellularLocation>
        <location evidence="1">Cell membrane</location>
        <topology evidence="1">Multi-pass membrane protein</topology>
    </subcellularLocation>
</comment>
<dbReference type="EMBL" id="CP058910">
    <property type="protein sequence ID" value="QLH76786.1"/>
    <property type="molecule type" value="Genomic_DNA"/>
</dbReference>
<dbReference type="RefSeq" id="WP_179910721.1">
    <property type="nucleotide sequence ID" value="NZ_CP058910.1"/>
</dbReference>
<feature type="transmembrane region" description="Helical" evidence="7">
    <location>
        <begin position="170"/>
        <end position="195"/>
    </location>
</feature>
<dbReference type="GO" id="GO:0000041">
    <property type="term" value="P:transition metal ion transport"/>
    <property type="evidence" value="ECO:0007669"/>
    <property type="project" value="InterPro"/>
</dbReference>
<evidence type="ECO:0000313" key="9">
    <source>
        <dbReference type="Proteomes" id="UP000509667"/>
    </source>
</evidence>
<organism evidence="8 9">
    <name type="scientific">Halosimplex rubrum</name>
    <dbReference type="NCBI Taxonomy" id="869889"/>
    <lineage>
        <taxon>Archaea</taxon>
        <taxon>Methanobacteriati</taxon>
        <taxon>Methanobacteriota</taxon>
        <taxon>Stenosarchaea group</taxon>
        <taxon>Halobacteria</taxon>
        <taxon>Halobacteriales</taxon>
        <taxon>Haloarculaceae</taxon>
        <taxon>Halosimplex</taxon>
    </lineage>
</organism>
<keyword evidence="3" id="KW-1003">Cell membrane</keyword>
<dbReference type="Gene3D" id="1.10.1760.20">
    <property type="match status" value="1"/>
</dbReference>
<dbReference type="PANTHER" id="PTHR34229:SF1">
    <property type="entry name" value="METAL TRANSPORT PROTEIN HI_1621-RELATED"/>
    <property type="match status" value="1"/>
</dbReference>
<feature type="transmembrane region" description="Helical" evidence="7">
    <location>
        <begin position="40"/>
        <end position="60"/>
    </location>
</feature>
<dbReference type="AlphaFoldDB" id="A0A7D5NYX0"/>
<evidence type="ECO:0000256" key="5">
    <source>
        <dbReference type="ARBA" id="ARBA00022989"/>
    </source>
</evidence>
<keyword evidence="5 7" id="KW-1133">Transmembrane helix</keyword>
<protein>
    <submittedName>
        <fullName evidence="8">Energy-coupling factor ABC transporter permease</fullName>
    </submittedName>
</protein>
<evidence type="ECO:0000256" key="6">
    <source>
        <dbReference type="ARBA" id="ARBA00023136"/>
    </source>
</evidence>
<keyword evidence="6 7" id="KW-0472">Membrane</keyword>
<keyword evidence="2" id="KW-0813">Transport</keyword>